<evidence type="ECO:0000313" key="1">
    <source>
        <dbReference type="EMBL" id="KKL52400.1"/>
    </source>
</evidence>
<accession>A0A0F9F599</accession>
<dbReference type="AlphaFoldDB" id="A0A0F9F599"/>
<reference evidence="1" key="1">
    <citation type="journal article" date="2015" name="Nature">
        <title>Complex archaea that bridge the gap between prokaryotes and eukaryotes.</title>
        <authorList>
            <person name="Spang A."/>
            <person name="Saw J.H."/>
            <person name="Jorgensen S.L."/>
            <person name="Zaremba-Niedzwiedzka K."/>
            <person name="Martijn J."/>
            <person name="Lind A.E."/>
            <person name="van Eijk R."/>
            <person name="Schleper C."/>
            <person name="Guy L."/>
            <person name="Ettema T.J."/>
        </authorList>
    </citation>
    <scope>NUCLEOTIDE SEQUENCE</scope>
</reference>
<gene>
    <name evidence="1" type="ORF">LCGC14_2285840</name>
</gene>
<proteinExistence type="predicted"/>
<dbReference type="EMBL" id="LAZR01031908">
    <property type="protein sequence ID" value="KKL52400.1"/>
    <property type="molecule type" value="Genomic_DNA"/>
</dbReference>
<comment type="caution">
    <text evidence="1">The sequence shown here is derived from an EMBL/GenBank/DDBJ whole genome shotgun (WGS) entry which is preliminary data.</text>
</comment>
<name>A0A0F9F599_9ZZZZ</name>
<sequence length="77" mass="9245">MKMSKKLRFLASLYRADGADVALPPMDIFLRLELRDLWWAGVFGLRNSLHEGHLAFLREKGKRYIDAFKEDWWPWYT</sequence>
<organism evidence="1">
    <name type="scientific">marine sediment metagenome</name>
    <dbReference type="NCBI Taxonomy" id="412755"/>
    <lineage>
        <taxon>unclassified sequences</taxon>
        <taxon>metagenomes</taxon>
        <taxon>ecological metagenomes</taxon>
    </lineage>
</organism>
<protein>
    <submittedName>
        <fullName evidence="1">Uncharacterized protein</fullName>
    </submittedName>
</protein>